<dbReference type="EMBL" id="NSKE01000012">
    <property type="protein sequence ID" value="PAU92937.1"/>
    <property type="molecule type" value="Genomic_DNA"/>
</dbReference>
<proteinExistence type="predicted"/>
<sequence length="324" mass="36743">MALNNYYYYDEQSCEFVPVEYNSLERIVYTACIWILCGVVLSGVGISILSFSVGTPAEIALKAENQELINQLEQTKTKIQDLDQEVDQLAKADNEMYRSVLGMEEIPYDERQAGAGGADVYSEFDVYSQETSEILKWTAENLESLERSINIQQVSFNEIKEYYNNNQEKMKHIPAIKPTEGIILSGFGMRYHPVLGYERQHEGLDFRANVGTEIFATGDGVVKYAGLKGTYGRLLIVDHDYGYESYYAHLSSFAKGIKPGTKVKRGDLIGFTGQSGMVEGPHLHYEIRKSSDPIDPLNFLFADTTPEEYMMYKEIVENNHRSMD</sequence>
<name>A0A2A2G7X8_9BACT</name>
<feature type="domain" description="M23ase beta-sheet core" evidence="3">
    <location>
        <begin position="200"/>
        <end position="296"/>
    </location>
</feature>
<dbReference type="PANTHER" id="PTHR21666">
    <property type="entry name" value="PEPTIDASE-RELATED"/>
    <property type="match status" value="1"/>
</dbReference>
<dbReference type="OrthoDB" id="9810477at2"/>
<evidence type="ECO:0000256" key="1">
    <source>
        <dbReference type="SAM" id="Coils"/>
    </source>
</evidence>
<dbReference type="PANTHER" id="PTHR21666:SF270">
    <property type="entry name" value="MUREIN HYDROLASE ACTIVATOR ENVC"/>
    <property type="match status" value="1"/>
</dbReference>
<evidence type="ECO:0000259" key="3">
    <source>
        <dbReference type="Pfam" id="PF01551"/>
    </source>
</evidence>
<organism evidence="4 5">
    <name type="scientific">Fodinibius salipaludis</name>
    <dbReference type="NCBI Taxonomy" id="2032627"/>
    <lineage>
        <taxon>Bacteria</taxon>
        <taxon>Pseudomonadati</taxon>
        <taxon>Balneolota</taxon>
        <taxon>Balneolia</taxon>
        <taxon>Balneolales</taxon>
        <taxon>Balneolaceae</taxon>
        <taxon>Fodinibius</taxon>
    </lineage>
</organism>
<comment type="caution">
    <text evidence="4">The sequence shown here is derived from an EMBL/GenBank/DDBJ whole genome shotgun (WGS) entry which is preliminary data.</text>
</comment>
<dbReference type="CDD" id="cd12797">
    <property type="entry name" value="M23_peptidase"/>
    <property type="match status" value="1"/>
</dbReference>
<dbReference type="RefSeq" id="WP_095607593.1">
    <property type="nucleotide sequence ID" value="NZ_NSKE01000012.1"/>
</dbReference>
<dbReference type="Pfam" id="PF01551">
    <property type="entry name" value="Peptidase_M23"/>
    <property type="match status" value="1"/>
</dbReference>
<evidence type="ECO:0000313" key="5">
    <source>
        <dbReference type="Proteomes" id="UP000218831"/>
    </source>
</evidence>
<dbReference type="Proteomes" id="UP000218831">
    <property type="component" value="Unassembled WGS sequence"/>
</dbReference>
<keyword evidence="5" id="KW-1185">Reference proteome</keyword>
<dbReference type="InterPro" id="IPR016047">
    <property type="entry name" value="M23ase_b-sheet_dom"/>
</dbReference>
<evidence type="ECO:0000256" key="2">
    <source>
        <dbReference type="SAM" id="Phobius"/>
    </source>
</evidence>
<dbReference type="SUPFAM" id="SSF51261">
    <property type="entry name" value="Duplicated hybrid motif"/>
    <property type="match status" value="1"/>
</dbReference>
<keyword evidence="1" id="KW-0175">Coiled coil</keyword>
<dbReference type="AlphaFoldDB" id="A0A2A2G7X8"/>
<dbReference type="InterPro" id="IPR050570">
    <property type="entry name" value="Cell_wall_metabolism_enzyme"/>
</dbReference>
<dbReference type="Gene3D" id="2.70.70.10">
    <property type="entry name" value="Glucose Permease (Domain IIA)"/>
    <property type="match status" value="1"/>
</dbReference>
<feature type="coiled-coil region" evidence="1">
    <location>
        <begin position="58"/>
        <end position="92"/>
    </location>
</feature>
<keyword evidence="2" id="KW-0812">Transmembrane</keyword>
<protein>
    <recommendedName>
        <fullName evidence="3">M23ase beta-sheet core domain-containing protein</fullName>
    </recommendedName>
</protein>
<dbReference type="GO" id="GO:0004222">
    <property type="term" value="F:metalloendopeptidase activity"/>
    <property type="evidence" value="ECO:0007669"/>
    <property type="project" value="TreeGrafter"/>
</dbReference>
<reference evidence="4 5" key="1">
    <citation type="submission" date="2017-08" db="EMBL/GenBank/DDBJ databases">
        <title>Aliifodinibius alkalisoli sp. nov., isolated from saline alkaline soil.</title>
        <authorList>
            <person name="Liu D."/>
            <person name="Zhang G."/>
        </authorList>
    </citation>
    <scope>NUCLEOTIDE SEQUENCE [LARGE SCALE GENOMIC DNA]</scope>
    <source>
        <strain evidence="4 5">WN023</strain>
    </source>
</reference>
<gene>
    <name evidence="4" type="ORF">CK503_14725</name>
</gene>
<evidence type="ECO:0000313" key="4">
    <source>
        <dbReference type="EMBL" id="PAU92937.1"/>
    </source>
</evidence>
<keyword evidence="2" id="KW-1133">Transmembrane helix</keyword>
<dbReference type="InterPro" id="IPR011055">
    <property type="entry name" value="Dup_hybrid_motif"/>
</dbReference>
<feature type="transmembrane region" description="Helical" evidence="2">
    <location>
        <begin position="27"/>
        <end position="53"/>
    </location>
</feature>
<keyword evidence="2" id="KW-0472">Membrane</keyword>
<accession>A0A2A2G7X8</accession>